<feature type="transmembrane region" description="Helical" evidence="12">
    <location>
        <begin position="133"/>
        <end position="154"/>
    </location>
</feature>
<keyword evidence="14" id="KW-1185">Reference proteome</keyword>
<dbReference type="AlphaFoldDB" id="A0A166UEP8"/>
<evidence type="ECO:0000256" key="6">
    <source>
        <dbReference type="ARBA" id="ARBA00023002"/>
    </source>
</evidence>
<dbReference type="RefSeq" id="WP_063359170.1">
    <property type="nucleotide sequence ID" value="NZ_AQHB01000038.1"/>
</dbReference>
<protein>
    <recommendedName>
        <fullName evidence="15">Cytochrome B561</fullName>
    </recommendedName>
</protein>
<evidence type="ECO:0000256" key="4">
    <source>
        <dbReference type="ARBA" id="ARBA00022723"/>
    </source>
</evidence>
<accession>A0A166UEP8</accession>
<evidence type="ECO:0008006" key="15">
    <source>
        <dbReference type="Google" id="ProtNLM"/>
    </source>
</evidence>
<dbReference type="GO" id="GO:0016491">
    <property type="term" value="F:oxidoreductase activity"/>
    <property type="evidence" value="ECO:0007669"/>
    <property type="project" value="UniProtKB-KW"/>
</dbReference>
<dbReference type="GO" id="GO:0016020">
    <property type="term" value="C:membrane"/>
    <property type="evidence" value="ECO:0007669"/>
    <property type="project" value="UniProtKB-SubCell"/>
</dbReference>
<evidence type="ECO:0000256" key="1">
    <source>
        <dbReference type="ARBA" id="ARBA00004141"/>
    </source>
</evidence>
<keyword evidence="5 12" id="KW-1133">Transmembrane helix</keyword>
<evidence type="ECO:0000256" key="10">
    <source>
        <dbReference type="ARBA" id="ARBA00023157"/>
    </source>
</evidence>
<evidence type="ECO:0000256" key="7">
    <source>
        <dbReference type="ARBA" id="ARBA00023004"/>
    </source>
</evidence>
<keyword evidence="7" id="KW-0408">Iron</keyword>
<evidence type="ECO:0000256" key="3">
    <source>
        <dbReference type="ARBA" id="ARBA00022692"/>
    </source>
</evidence>
<dbReference type="GeneID" id="57364437"/>
<dbReference type="EMBL" id="AUYB01000151">
    <property type="protein sequence ID" value="KZN29943.1"/>
    <property type="molecule type" value="Genomic_DNA"/>
</dbReference>
<keyword evidence="6" id="KW-0560">Oxidoreductase</keyword>
<sequence>MSHVFRRAITFACILAMCVVVLGAYTRLSNAGLGCPDWPGCYGFLTVPNEQHEIAVAQQEFPSSKLEPRKAWIEMIHRYFAGGLGVVVLFIFAVIVRSNQRQAPKLLAASLLVMICFQALLGMWTVTLNLQPFVVMGHLLGGFTILSLLTLIYLRTAKNDITFDSNASVCLKAGLACLAVLVMQIALGGWLAANYAAPHCTGLPLCSNGELFSWSSLLKIPEPASTYEYGVLPFETRLSIHLVHRIWAAVTVLAMIGLAVVVHMKIHQPIIRRAANLVLTLVLAQVAIGAIIVHFSFPILLTLFHNLMAAILLLSLIRVCYFLGRAKKVML</sequence>
<keyword evidence="9 12" id="KW-0472">Membrane</keyword>
<dbReference type="GO" id="GO:0006784">
    <property type="term" value="P:heme A biosynthetic process"/>
    <property type="evidence" value="ECO:0007669"/>
    <property type="project" value="InterPro"/>
</dbReference>
<evidence type="ECO:0000313" key="14">
    <source>
        <dbReference type="Proteomes" id="UP000076643"/>
    </source>
</evidence>
<dbReference type="Proteomes" id="UP000076643">
    <property type="component" value="Unassembled WGS sequence"/>
</dbReference>
<feature type="transmembrane region" description="Helical" evidence="12">
    <location>
        <begin position="303"/>
        <end position="324"/>
    </location>
</feature>
<feature type="transmembrane region" description="Helical" evidence="12">
    <location>
        <begin position="242"/>
        <end position="262"/>
    </location>
</feature>
<organism evidence="13 14">
    <name type="scientific">Pseudoalteromonas luteoviolacea DSM 6061</name>
    <dbReference type="NCBI Taxonomy" id="1365250"/>
    <lineage>
        <taxon>Bacteria</taxon>
        <taxon>Pseudomonadati</taxon>
        <taxon>Pseudomonadota</taxon>
        <taxon>Gammaproteobacteria</taxon>
        <taxon>Alteromonadales</taxon>
        <taxon>Pseudoalteromonadaceae</taxon>
        <taxon>Pseudoalteromonas</taxon>
    </lineage>
</organism>
<keyword evidence="4" id="KW-0479">Metal-binding</keyword>
<feature type="transmembrane region" description="Helical" evidence="12">
    <location>
        <begin position="107"/>
        <end position="127"/>
    </location>
</feature>
<dbReference type="GO" id="GO:0046872">
    <property type="term" value="F:metal ion binding"/>
    <property type="evidence" value="ECO:0007669"/>
    <property type="project" value="UniProtKB-KW"/>
</dbReference>
<evidence type="ECO:0000256" key="8">
    <source>
        <dbReference type="ARBA" id="ARBA00023133"/>
    </source>
</evidence>
<dbReference type="PANTHER" id="PTHR35457:SF1">
    <property type="entry name" value="HEME A SYNTHASE"/>
    <property type="match status" value="1"/>
</dbReference>
<keyword evidence="8" id="KW-0350">Heme biosynthesis</keyword>
<evidence type="ECO:0000256" key="9">
    <source>
        <dbReference type="ARBA" id="ARBA00023136"/>
    </source>
</evidence>
<comment type="pathway">
    <text evidence="11">Porphyrin-containing compound metabolism.</text>
</comment>
<evidence type="ECO:0000313" key="13">
    <source>
        <dbReference type="EMBL" id="KZN29943.1"/>
    </source>
</evidence>
<proteinExistence type="predicted"/>
<keyword evidence="3 12" id="KW-0812">Transmembrane</keyword>
<keyword evidence="2" id="KW-1003">Cell membrane</keyword>
<comment type="subcellular location">
    <subcellularLocation>
        <location evidence="1">Membrane</location>
        <topology evidence="1">Multi-pass membrane protein</topology>
    </subcellularLocation>
</comment>
<feature type="transmembrane region" description="Helical" evidence="12">
    <location>
        <begin position="76"/>
        <end position="95"/>
    </location>
</feature>
<name>A0A166UEP8_9GAMM</name>
<evidence type="ECO:0000256" key="2">
    <source>
        <dbReference type="ARBA" id="ARBA00022475"/>
    </source>
</evidence>
<dbReference type="PANTHER" id="PTHR35457">
    <property type="entry name" value="HEME A SYNTHASE"/>
    <property type="match status" value="1"/>
</dbReference>
<evidence type="ECO:0000256" key="5">
    <source>
        <dbReference type="ARBA" id="ARBA00022989"/>
    </source>
</evidence>
<comment type="caution">
    <text evidence="13">The sequence shown here is derived from an EMBL/GenBank/DDBJ whole genome shotgun (WGS) entry which is preliminary data.</text>
</comment>
<reference evidence="13 14" key="1">
    <citation type="submission" date="2013-07" db="EMBL/GenBank/DDBJ databases">
        <title>Comparative Genomic and Metabolomic Analysis of Twelve Strains of Pseudoalteromonas luteoviolacea.</title>
        <authorList>
            <person name="Vynne N.G."/>
            <person name="Mansson M."/>
            <person name="Gram L."/>
        </authorList>
    </citation>
    <scope>NUCLEOTIDE SEQUENCE [LARGE SCALE GENOMIC DNA]</scope>
    <source>
        <strain evidence="13 14">DSM 6061</strain>
    </source>
</reference>
<feature type="transmembrane region" description="Helical" evidence="12">
    <location>
        <begin position="274"/>
        <end position="297"/>
    </location>
</feature>
<dbReference type="PATRIC" id="fig|1365250.3.peg.4963"/>
<keyword evidence="10" id="KW-1015">Disulfide bond</keyword>
<dbReference type="InterPro" id="IPR003780">
    <property type="entry name" value="COX15/CtaA_fam"/>
</dbReference>
<dbReference type="InterPro" id="IPR050450">
    <property type="entry name" value="COX15/CtaA_HemeA_synthase"/>
</dbReference>
<evidence type="ECO:0000256" key="11">
    <source>
        <dbReference type="ARBA" id="ARBA00023444"/>
    </source>
</evidence>
<gene>
    <name evidence="13" type="ORF">N475_24765</name>
</gene>
<dbReference type="Pfam" id="PF02628">
    <property type="entry name" value="COX15-CtaA"/>
    <property type="match status" value="1"/>
</dbReference>
<feature type="transmembrane region" description="Helical" evidence="12">
    <location>
        <begin position="175"/>
        <end position="193"/>
    </location>
</feature>
<evidence type="ECO:0000256" key="12">
    <source>
        <dbReference type="SAM" id="Phobius"/>
    </source>
</evidence>